<gene>
    <name evidence="2" type="ORF">TSUD_97470</name>
</gene>
<keyword evidence="3" id="KW-1185">Reference proteome</keyword>
<feature type="transmembrane region" description="Helical" evidence="1">
    <location>
        <begin position="83"/>
        <end position="110"/>
    </location>
</feature>
<protein>
    <submittedName>
        <fullName evidence="2">Uncharacterized protein</fullName>
    </submittedName>
</protein>
<feature type="transmembrane region" description="Helical" evidence="1">
    <location>
        <begin position="130"/>
        <end position="151"/>
    </location>
</feature>
<reference evidence="3" key="1">
    <citation type="journal article" date="2017" name="Front. Plant Sci.">
        <title>Climate Clever Clovers: New Paradigm to Reduce the Environmental Footprint of Ruminants by Breeding Low Methanogenic Forages Utilizing Haplotype Variation.</title>
        <authorList>
            <person name="Kaur P."/>
            <person name="Appels R."/>
            <person name="Bayer P.E."/>
            <person name="Keeble-Gagnere G."/>
            <person name="Wang J."/>
            <person name="Hirakawa H."/>
            <person name="Shirasawa K."/>
            <person name="Vercoe P."/>
            <person name="Stefanova K."/>
            <person name="Durmic Z."/>
            <person name="Nichols P."/>
            <person name="Revell C."/>
            <person name="Isobe S.N."/>
            <person name="Edwards D."/>
            <person name="Erskine W."/>
        </authorList>
    </citation>
    <scope>NUCLEOTIDE SEQUENCE [LARGE SCALE GENOMIC DNA]</scope>
    <source>
        <strain evidence="3">cv. Daliak</strain>
    </source>
</reference>
<keyword evidence="1" id="KW-0812">Transmembrane</keyword>
<dbReference type="Proteomes" id="UP000242715">
    <property type="component" value="Unassembled WGS sequence"/>
</dbReference>
<evidence type="ECO:0000313" key="3">
    <source>
        <dbReference type="Proteomes" id="UP000242715"/>
    </source>
</evidence>
<keyword evidence="1" id="KW-0472">Membrane</keyword>
<proteinExistence type="predicted"/>
<accession>A0A2Z6LH64</accession>
<organism evidence="2 3">
    <name type="scientific">Trifolium subterraneum</name>
    <name type="common">Subterranean clover</name>
    <dbReference type="NCBI Taxonomy" id="3900"/>
    <lineage>
        <taxon>Eukaryota</taxon>
        <taxon>Viridiplantae</taxon>
        <taxon>Streptophyta</taxon>
        <taxon>Embryophyta</taxon>
        <taxon>Tracheophyta</taxon>
        <taxon>Spermatophyta</taxon>
        <taxon>Magnoliopsida</taxon>
        <taxon>eudicotyledons</taxon>
        <taxon>Gunneridae</taxon>
        <taxon>Pentapetalae</taxon>
        <taxon>rosids</taxon>
        <taxon>fabids</taxon>
        <taxon>Fabales</taxon>
        <taxon>Fabaceae</taxon>
        <taxon>Papilionoideae</taxon>
        <taxon>50 kb inversion clade</taxon>
        <taxon>NPAAA clade</taxon>
        <taxon>Hologalegina</taxon>
        <taxon>IRL clade</taxon>
        <taxon>Trifolieae</taxon>
        <taxon>Trifolium</taxon>
    </lineage>
</organism>
<dbReference type="AlphaFoldDB" id="A0A2Z6LH64"/>
<evidence type="ECO:0000313" key="2">
    <source>
        <dbReference type="EMBL" id="GAU12936.1"/>
    </source>
</evidence>
<keyword evidence="1" id="KW-1133">Transmembrane helix</keyword>
<dbReference type="EMBL" id="DF973127">
    <property type="protein sequence ID" value="GAU12936.1"/>
    <property type="molecule type" value="Genomic_DNA"/>
</dbReference>
<name>A0A2Z6LH64_TRISU</name>
<evidence type="ECO:0000256" key="1">
    <source>
        <dbReference type="SAM" id="Phobius"/>
    </source>
</evidence>
<sequence>MKECISLSPPSFYSIGEVTGCSHQLLVSLDIQKTHHPGVYSLKHANLPSSSTSLIIKSSFAVDSKSKGAKAAKGNASEKLRPMIAILLVWLLFNTFCLIVPACALAALPMLHEDDQRKFLVRNGNNFLCFWQVLSALLKLLLLALCNARVLET</sequence>